<gene>
    <name evidence="4" type="ORF">TL08_09130</name>
</gene>
<evidence type="ECO:0000256" key="2">
    <source>
        <dbReference type="SAM" id="Phobius"/>
    </source>
</evidence>
<keyword evidence="5" id="KW-1185">Reference proteome</keyword>
<protein>
    <recommendedName>
        <fullName evidence="3">DUF8017 domain-containing protein</fullName>
    </recommendedName>
</protein>
<feature type="region of interest" description="Disordered" evidence="1">
    <location>
        <begin position="1"/>
        <end position="51"/>
    </location>
</feature>
<evidence type="ECO:0000256" key="1">
    <source>
        <dbReference type="SAM" id="MobiDB-lite"/>
    </source>
</evidence>
<feature type="domain" description="DUF8017" evidence="3">
    <location>
        <begin position="138"/>
        <end position="316"/>
    </location>
</feature>
<keyword evidence="2" id="KW-1133">Transmembrane helix</keyword>
<dbReference type="InterPro" id="IPR058330">
    <property type="entry name" value="DUF8017"/>
</dbReference>
<name>A0AAC9MY88_9PSEU</name>
<dbReference type="AlphaFoldDB" id="A0AAC9MY88"/>
<reference evidence="5" key="1">
    <citation type="submission" date="2016-03" db="EMBL/GenBank/DDBJ databases">
        <title>Complete genome sequence of the type strain Actinoalloteichus hymeniacidonis DSM 45092.</title>
        <authorList>
            <person name="Schaffert L."/>
            <person name="Albersmeier A."/>
            <person name="Winkler A."/>
            <person name="Kalinowski J."/>
            <person name="Zotchev S."/>
            <person name="Ruckert C."/>
        </authorList>
    </citation>
    <scope>NUCLEOTIDE SEQUENCE [LARGE SCALE GENOMIC DNA]</scope>
    <source>
        <strain evidence="5">HPA177(T) (DSM 45092(T))</strain>
    </source>
</reference>
<sequence>MRAPVPAGYRKHMTSWSHGGQGPDDSGSHGPGHPASGSFPAQGGNPGPGGYSGPYGGLGVYGAGGGEPPREPGKGRALLIGGLVTVLVVTIGATIVLAVNNSRSDSASEPTETTETTEESPPPSDEPESDEGTDDLPPPTVPGGKVVGTDRGGVYDVPESWVIEENTITYGDPAQEGITLESTATFENGSCAPGYLRAGAGVTIFMEPDLPTAATEVARRVADGAYNVEGTPPEVEVSEPESITLAADTPAQYAQATATVADPAACGSPSGSVHVVTIPTTDGNGALALVAVGDQEVDNAVGPDDLRMITESLRPANG</sequence>
<proteinExistence type="predicted"/>
<evidence type="ECO:0000313" key="5">
    <source>
        <dbReference type="Proteomes" id="UP000095210"/>
    </source>
</evidence>
<dbReference type="EMBL" id="CP014859">
    <property type="protein sequence ID" value="AOS62641.1"/>
    <property type="molecule type" value="Genomic_DNA"/>
</dbReference>
<evidence type="ECO:0000259" key="3">
    <source>
        <dbReference type="Pfam" id="PF26056"/>
    </source>
</evidence>
<dbReference type="Proteomes" id="UP000095210">
    <property type="component" value="Chromosome"/>
</dbReference>
<organism evidence="4 5">
    <name type="scientific">Actinoalloteichus hymeniacidonis</name>
    <dbReference type="NCBI Taxonomy" id="340345"/>
    <lineage>
        <taxon>Bacteria</taxon>
        <taxon>Bacillati</taxon>
        <taxon>Actinomycetota</taxon>
        <taxon>Actinomycetes</taxon>
        <taxon>Pseudonocardiales</taxon>
        <taxon>Pseudonocardiaceae</taxon>
        <taxon>Actinoalloteichus</taxon>
    </lineage>
</organism>
<keyword evidence="2" id="KW-0812">Transmembrane</keyword>
<feature type="transmembrane region" description="Helical" evidence="2">
    <location>
        <begin position="77"/>
        <end position="99"/>
    </location>
</feature>
<accession>A0AAC9MY88</accession>
<feature type="compositionally biased region" description="Low complexity" evidence="1">
    <location>
        <begin position="104"/>
        <end position="114"/>
    </location>
</feature>
<keyword evidence="2" id="KW-0472">Membrane</keyword>
<dbReference type="KEGG" id="ahm:TL08_09130"/>
<evidence type="ECO:0000313" key="4">
    <source>
        <dbReference type="EMBL" id="AOS62641.1"/>
    </source>
</evidence>
<feature type="region of interest" description="Disordered" evidence="1">
    <location>
        <begin position="103"/>
        <end position="153"/>
    </location>
</feature>
<feature type="compositionally biased region" description="Acidic residues" evidence="1">
    <location>
        <begin position="125"/>
        <end position="134"/>
    </location>
</feature>
<dbReference type="Pfam" id="PF26056">
    <property type="entry name" value="DUF8017"/>
    <property type="match status" value="1"/>
</dbReference>